<evidence type="ECO:0000313" key="4">
    <source>
        <dbReference type="Proteomes" id="UP001456524"/>
    </source>
</evidence>
<keyword evidence="4" id="KW-1185">Reference proteome</keyword>
<organism evidence="3 4">
    <name type="scientific">Phyllosticta citrichinensis</name>
    <dbReference type="NCBI Taxonomy" id="1130410"/>
    <lineage>
        <taxon>Eukaryota</taxon>
        <taxon>Fungi</taxon>
        <taxon>Dikarya</taxon>
        <taxon>Ascomycota</taxon>
        <taxon>Pezizomycotina</taxon>
        <taxon>Dothideomycetes</taxon>
        <taxon>Dothideomycetes incertae sedis</taxon>
        <taxon>Botryosphaeriales</taxon>
        <taxon>Phyllostictaceae</taxon>
        <taxon>Phyllosticta</taxon>
    </lineage>
</organism>
<proteinExistence type="predicted"/>
<accession>A0ABR1XR13</accession>
<feature type="region of interest" description="Disordered" evidence="1">
    <location>
        <begin position="191"/>
        <end position="237"/>
    </location>
</feature>
<feature type="compositionally biased region" description="Basic and acidic residues" evidence="1">
    <location>
        <begin position="228"/>
        <end position="237"/>
    </location>
</feature>
<name>A0ABR1XR13_9PEZI</name>
<dbReference type="EMBL" id="JBBWUH010000006">
    <property type="protein sequence ID" value="KAK8164074.1"/>
    <property type="molecule type" value="Genomic_DNA"/>
</dbReference>
<keyword evidence="2" id="KW-0472">Membrane</keyword>
<feature type="region of interest" description="Disordered" evidence="1">
    <location>
        <begin position="116"/>
        <end position="154"/>
    </location>
</feature>
<feature type="transmembrane region" description="Helical" evidence="2">
    <location>
        <begin position="59"/>
        <end position="78"/>
    </location>
</feature>
<evidence type="ECO:0000256" key="1">
    <source>
        <dbReference type="SAM" id="MobiDB-lite"/>
    </source>
</evidence>
<dbReference type="Proteomes" id="UP001456524">
    <property type="component" value="Unassembled WGS sequence"/>
</dbReference>
<sequence length="237" mass="26338">MDPFSPPPNHYRPSCRTTNRLTDCFIKQDSLDTIPPRPSIWPATNQPNGPTSQRTRKSIMFGLPNWLLFIGGVFISIGQAVAGAAAILCTALVCPIGCTAICMAWTVRNTKRWGRGRQLRRAQRRGRGQQQEEETSQGREAVPPNSNSNEDANRAVLAPGVTAVTGEHQRGESVPQHPRAIRSMASEEEIMVRRHSWPPSYRSQESFPPTRRNDGEEIQSDPPLGYSDRGDRAAPWA</sequence>
<feature type="transmembrane region" description="Helical" evidence="2">
    <location>
        <begin position="84"/>
        <end position="107"/>
    </location>
</feature>
<evidence type="ECO:0000313" key="3">
    <source>
        <dbReference type="EMBL" id="KAK8164074.1"/>
    </source>
</evidence>
<evidence type="ECO:0000256" key="2">
    <source>
        <dbReference type="SAM" id="Phobius"/>
    </source>
</evidence>
<comment type="caution">
    <text evidence="3">The sequence shown here is derived from an EMBL/GenBank/DDBJ whole genome shotgun (WGS) entry which is preliminary data.</text>
</comment>
<feature type="compositionally biased region" description="Basic residues" evidence="1">
    <location>
        <begin position="116"/>
        <end position="127"/>
    </location>
</feature>
<keyword evidence="2" id="KW-1133">Transmembrane helix</keyword>
<gene>
    <name evidence="3" type="ORF">IWX90DRAFT_435926</name>
</gene>
<reference evidence="3 4" key="1">
    <citation type="journal article" date="2022" name="G3 (Bethesda)">
        <title>Enemy or ally: a genomic approach to elucidate the lifestyle of Phyllosticta citrichinaensis.</title>
        <authorList>
            <person name="Buijs V.A."/>
            <person name="Groenewald J.Z."/>
            <person name="Haridas S."/>
            <person name="LaButti K.M."/>
            <person name="Lipzen A."/>
            <person name="Martin F.M."/>
            <person name="Barry K."/>
            <person name="Grigoriev I.V."/>
            <person name="Crous P.W."/>
            <person name="Seidl M.F."/>
        </authorList>
    </citation>
    <scope>NUCLEOTIDE SEQUENCE [LARGE SCALE GENOMIC DNA]</scope>
    <source>
        <strain evidence="3 4">CBS 129764</strain>
    </source>
</reference>
<protein>
    <submittedName>
        <fullName evidence="3">Uncharacterized protein</fullName>
    </submittedName>
</protein>
<keyword evidence="2" id="KW-0812">Transmembrane</keyword>